<evidence type="ECO:0000256" key="4">
    <source>
        <dbReference type="ARBA" id="ARBA00008310"/>
    </source>
</evidence>
<evidence type="ECO:0000256" key="8">
    <source>
        <dbReference type="ARBA" id="ARBA00022827"/>
    </source>
</evidence>
<dbReference type="GO" id="GO:0004729">
    <property type="term" value="F:oxygen-dependent protoporphyrinogen oxidase activity"/>
    <property type="evidence" value="ECO:0007669"/>
    <property type="project" value="UniProtKB-UniRule"/>
</dbReference>
<dbReference type="SUPFAM" id="SSF54373">
    <property type="entry name" value="FAD-linked reductases, C-terminal domain"/>
    <property type="match status" value="1"/>
</dbReference>
<dbReference type="EMBL" id="VTEV01000007">
    <property type="protein sequence ID" value="TYS65607.1"/>
    <property type="molecule type" value="Genomic_DNA"/>
</dbReference>
<dbReference type="RefSeq" id="WP_148989387.1">
    <property type="nucleotide sequence ID" value="NZ_VTEV01000007.1"/>
</dbReference>
<comment type="caution">
    <text evidence="14">The sequence shown here is derived from an EMBL/GenBank/DDBJ whole genome shotgun (WGS) entry which is preliminary data.</text>
</comment>
<comment type="cofactor">
    <cofactor evidence="2 11">
        <name>FAD</name>
        <dbReference type="ChEBI" id="CHEBI:57692"/>
    </cofactor>
</comment>
<evidence type="ECO:0000313" key="15">
    <source>
        <dbReference type="Proteomes" id="UP000322524"/>
    </source>
</evidence>
<accession>A0A5D4SQK3</accession>
<evidence type="ECO:0000259" key="13">
    <source>
        <dbReference type="Pfam" id="PF01593"/>
    </source>
</evidence>
<dbReference type="UniPathway" id="UPA00252"/>
<dbReference type="Gene3D" id="1.10.3110.10">
    <property type="entry name" value="protoporphyrinogen ix oxidase, domain 3"/>
    <property type="match status" value="1"/>
</dbReference>
<evidence type="ECO:0000256" key="3">
    <source>
        <dbReference type="ARBA" id="ARBA00004744"/>
    </source>
</evidence>
<evidence type="ECO:0000256" key="9">
    <source>
        <dbReference type="ARBA" id="ARBA00023002"/>
    </source>
</evidence>
<dbReference type="Gene3D" id="3.90.660.20">
    <property type="entry name" value="Protoporphyrinogen oxidase, mitochondrial, domain 2"/>
    <property type="match status" value="1"/>
</dbReference>
<name>A0A5D4SQK3_9BACI</name>
<dbReference type="NCBIfam" id="TIGR00562">
    <property type="entry name" value="proto_IX_ox"/>
    <property type="match status" value="1"/>
</dbReference>
<evidence type="ECO:0000256" key="6">
    <source>
        <dbReference type="ARBA" id="ARBA00019046"/>
    </source>
</evidence>
<keyword evidence="12" id="KW-0472">Membrane</keyword>
<dbReference type="NCBIfam" id="NF008845">
    <property type="entry name" value="PRK11883.1-5"/>
    <property type="match status" value="1"/>
</dbReference>
<dbReference type="InterPro" id="IPR002937">
    <property type="entry name" value="Amino_oxidase"/>
</dbReference>
<dbReference type="Proteomes" id="UP000322524">
    <property type="component" value="Unassembled WGS sequence"/>
</dbReference>
<evidence type="ECO:0000256" key="7">
    <source>
        <dbReference type="ARBA" id="ARBA00022630"/>
    </source>
</evidence>
<evidence type="ECO:0000256" key="10">
    <source>
        <dbReference type="ARBA" id="ARBA00023133"/>
    </source>
</evidence>
<comment type="subcellular location">
    <subcellularLocation>
        <location evidence="11">Cytoplasm</location>
    </subcellularLocation>
</comment>
<evidence type="ECO:0000256" key="11">
    <source>
        <dbReference type="RuleBase" id="RU364052"/>
    </source>
</evidence>
<evidence type="ECO:0000256" key="1">
    <source>
        <dbReference type="ARBA" id="ARBA00001755"/>
    </source>
</evidence>
<protein>
    <recommendedName>
        <fullName evidence="6 11">Coproporphyrinogen III oxidase</fullName>
        <ecNumber evidence="5 11">1.3.3.15</ecNumber>
    </recommendedName>
</protein>
<dbReference type="OrthoDB" id="9805195at2"/>
<feature type="domain" description="Amine oxidase" evidence="13">
    <location>
        <begin position="15"/>
        <end position="465"/>
    </location>
</feature>
<comment type="pathway">
    <text evidence="3 11">Porphyrin-containing compound metabolism; protoheme biosynthesis.</text>
</comment>
<gene>
    <name evidence="14" type="primary">hemY</name>
    <name evidence="14" type="ORF">FZC76_17065</name>
</gene>
<dbReference type="InterPro" id="IPR004572">
    <property type="entry name" value="Protoporphyrinogen_oxidase"/>
</dbReference>
<dbReference type="GO" id="GO:0005737">
    <property type="term" value="C:cytoplasm"/>
    <property type="evidence" value="ECO:0007669"/>
    <property type="project" value="UniProtKB-SubCell"/>
</dbReference>
<keyword evidence="9 11" id="KW-0560">Oxidoreductase</keyword>
<dbReference type="EC" id="1.3.3.15" evidence="5 11"/>
<keyword evidence="11" id="KW-0963">Cytoplasm</keyword>
<evidence type="ECO:0000256" key="2">
    <source>
        <dbReference type="ARBA" id="ARBA00001974"/>
    </source>
</evidence>
<dbReference type="InterPro" id="IPR036188">
    <property type="entry name" value="FAD/NAD-bd_sf"/>
</dbReference>
<keyword evidence="12" id="KW-1133">Transmembrane helix</keyword>
<dbReference type="SUPFAM" id="SSF51905">
    <property type="entry name" value="FAD/NAD(P)-binding domain"/>
    <property type="match status" value="1"/>
</dbReference>
<organism evidence="14 15">
    <name type="scientific">Sutcliffiella horikoshii</name>
    <dbReference type="NCBI Taxonomy" id="79883"/>
    <lineage>
        <taxon>Bacteria</taxon>
        <taxon>Bacillati</taxon>
        <taxon>Bacillota</taxon>
        <taxon>Bacilli</taxon>
        <taxon>Bacillales</taxon>
        <taxon>Bacillaceae</taxon>
        <taxon>Sutcliffiella</taxon>
    </lineage>
</organism>
<reference evidence="14 15" key="1">
    <citation type="submission" date="2019-08" db="EMBL/GenBank/DDBJ databases">
        <title>Bacillus genomes from the desert of Cuatro Cienegas, Coahuila.</title>
        <authorList>
            <person name="Olmedo-Alvarez G."/>
        </authorList>
    </citation>
    <scope>NUCLEOTIDE SEQUENCE [LARGE SCALE GENOMIC DNA]</scope>
    <source>
        <strain evidence="14 15">CH28_1T</strain>
    </source>
</reference>
<feature type="transmembrane region" description="Helical" evidence="12">
    <location>
        <begin position="7"/>
        <end position="24"/>
    </location>
</feature>
<dbReference type="GO" id="GO:0006783">
    <property type="term" value="P:heme biosynthetic process"/>
    <property type="evidence" value="ECO:0007669"/>
    <property type="project" value="UniProtKB-UniRule"/>
</dbReference>
<keyword evidence="7 11" id="KW-0285">Flavoprotein</keyword>
<dbReference type="Pfam" id="PF01593">
    <property type="entry name" value="Amino_oxidase"/>
    <property type="match status" value="1"/>
</dbReference>
<keyword evidence="12" id="KW-0812">Transmembrane</keyword>
<dbReference type="PANTHER" id="PTHR42923:SF3">
    <property type="entry name" value="PROTOPORPHYRINOGEN OXIDASE"/>
    <property type="match status" value="1"/>
</dbReference>
<keyword evidence="8 11" id="KW-0274">FAD</keyword>
<evidence type="ECO:0000256" key="12">
    <source>
        <dbReference type="SAM" id="Phobius"/>
    </source>
</evidence>
<dbReference type="PANTHER" id="PTHR42923">
    <property type="entry name" value="PROTOPORPHYRINOGEN OXIDASE"/>
    <property type="match status" value="1"/>
</dbReference>
<evidence type="ECO:0000256" key="5">
    <source>
        <dbReference type="ARBA" id="ARBA00012402"/>
    </source>
</evidence>
<proteinExistence type="inferred from homology"/>
<dbReference type="Gene3D" id="3.50.50.60">
    <property type="entry name" value="FAD/NAD(P)-binding domain"/>
    <property type="match status" value="1"/>
</dbReference>
<dbReference type="AlphaFoldDB" id="A0A5D4SQK3"/>
<comment type="function">
    <text evidence="11">Involved in coproporphyrin-dependent heme b biosynthesis. Catalyzes the oxidation of coproporphyrinogen III to coproporphyrin III.</text>
</comment>
<comment type="catalytic activity">
    <reaction evidence="1">
        <text>coproporphyrinogen III + 3 O2 = coproporphyrin III + 3 H2O2</text>
        <dbReference type="Rhea" id="RHEA:43436"/>
        <dbReference type="ChEBI" id="CHEBI:15379"/>
        <dbReference type="ChEBI" id="CHEBI:16240"/>
        <dbReference type="ChEBI" id="CHEBI:57309"/>
        <dbReference type="ChEBI" id="CHEBI:131725"/>
        <dbReference type="EC" id="1.3.3.15"/>
    </reaction>
    <physiologicalReaction direction="left-to-right" evidence="1">
        <dbReference type="Rhea" id="RHEA:43437"/>
    </physiologicalReaction>
</comment>
<comment type="similarity">
    <text evidence="4 11">Belongs to the protoporphyrinogen/coproporphyrinogen oxidase family. Coproporphyrinogen III oxidase subfamily.</text>
</comment>
<dbReference type="InterPro" id="IPR050464">
    <property type="entry name" value="Zeta_carotene_desat/Oxidored"/>
</dbReference>
<evidence type="ECO:0000313" key="14">
    <source>
        <dbReference type="EMBL" id="TYS65607.1"/>
    </source>
</evidence>
<dbReference type="STRING" id="79883.GCA_001636495_03687"/>
<keyword evidence="10 11" id="KW-0350">Heme biosynthesis</keyword>
<sequence>MNEEKKRVVIIGGGITGLAAAYYLQKEKKEKNLDIDITLIEASNRLGGKIQTVKRDGFTIERGPDSFLARKLSAGRLVKEVGLEDQLVHNSTGQAYILLKGQLHPMPEGSVMGIPTKLSPFVTTGLFSPIGKMRAAADLFLPASNNGGEDQSLGSFFRRRLGDEVVENLIEPLLSGIYAGDIDKLSLQATFPQFQQVEEKYRSLIIGMKQTTPKQKPAPAKKKKGMFQTLRGGLQTLVDALEEKLDQVTILKAVKVDTIKKIEEQYSLSLSNGKEVQCDNVIISTPHHATASLIPGADFLAPLQQMSSTSVATIAMAFDESALKQDIDGTGFVVSRNNDYTITACTWTHKKWPHTTPKGKVILRCYVGRVGEEAIVDQSDEEIKKVVLDDLNKIMEVGSEPEFTIVTRWREAMPQYAVGHKKMLQKMNARLSEDMPGVYLAGSSFEGVGLPDCIDSGEAAVKAVLSTIKNKPVAQV</sequence>